<name>A0AAV2I2T9_LYMST</name>
<dbReference type="CDD" id="cd18808">
    <property type="entry name" value="SF1_C_Upf1"/>
    <property type="match status" value="1"/>
</dbReference>
<dbReference type="PROSITE" id="PS51379">
    <property type="entry name" value="4FE4S_FER_2"/>
    <property type="match status" value="1"/>
</dbReference>
<feature type="compositionally biased region" description="Acidic residues" evidence="1">
    <location>
        <begin position="807"/>
        <end position="832"/>
    </location>
</feature>
<sequence>MKRTAIKSGKENVSKNAPRRTLGYGRLKEWSSFEDAGQLVLFMSSQKHQIEEFLNQDRIDPDWFLLLVRSITLAVSAGHQQESVKNVLEVLCTTKFLNECCIRSLNELQERKLVEQTKSFVASMIDIMRSVLENLPSQAFKCVVAVVQMENTLRQGDLSDDLSELLRSLQDLNALAKHVHAENEKYSNNQQGRKYDRPRCDEKPPDNFRYLPVLPTTYDLRENANPFIRAACIDSSYEDIDHYLDIQYRLMREDFLIPLRQGISMLRANKGTKRLKSTDLNLWLYQDVKVVGTFFQTGYNHILFIPKLESSEWKHSKRFMFGSMLCLSSDHFQTIVFATVCFTDEDMLKEGKIAVKIQSGQDVIFNNKIDTVYEVAETVTFFEPYFQVLNGLQEIQRLPLQEYIIECKKDIKPPKYLLHSNRVPRYDLSCMMKDQDNESLVPVLTTVKWPAPDVVILNPSQREAAILALTKEMAVIQGPPGTGKTYVGLSVMRILLKNRNIISPGDTSRPILVVCYTNHALDQFLEGVLKFCNNGIVRVGGSSRSDVLRPFHYSALKQKSRDKKDGYSTSVRTSKYECFQEMKEIVEKVNKLDGVMDALEVNIQNEIILKEFMKDKHFDNLLNESHLRKLNGQEIMKRWLNAPNESPEAVLMKSTELGLSQLVLKWPFISEDKARTKDMGIIERASVYQFYLRLVREEIGDKIAVALNEGCDTETQKLVAKYQEMEAKSFQEILPDEHFITLLPHHVLTNIECVLLESNLPAGKKIKFWTLGLSVSLDDQMKDLETLKDVLEDVQKGIYNFKSCDDCEEDDLSTPDSATSDEDDSDVDDDASLFDVPPKRNSVAVRPREIVVRESFLPTLHKAVSLNLDQDDADDQGFVTVNRTKTLSLQKMCRMLSRDPMTEVEEESIEDIWSLNLDRKFSLYNLWVSRYKEKLTDEMELEVERYNAVFKQSQEIDREEMLTILKKANVIGMTTTGAAKHRAVLRALGCKIVVVEEAAEVLESHITTALSDNCQHLILIGDHQQLRPKPTVYELAKNYGLEISLFERFIKNKVPHVVLKAQRRMRPEISKLMRHIYPDLEDDPSVCHYENINGVGKNVFLINHQEQETAVVEGCSKANAHEARYLIELCKYLFKQGYDAEKITILATYSGQVHAIKKLANNTAVRSVRISAVDDFQGEENDIILLSLVRSNEDKNVGFLKVDNRVCVALSRAKKGLYVTGNFDLLASQSKLWTRIVETAQQEKIIGEGLPVVCQSHPESTRSMITPHDFNSYPDGGCGQPCKYRLNCGHSCDRPCHMYDREHNVLLCSKVCSKICQDGHTVTYNCQSDGQCQEPVLKSIPKCGHLEEVPCYKSPESATCSQPCPAVFSCGHQCPGKCGSCQKEDSHPECVVLVEHTWSCGHKSAIPCHQTLTNPQCYVLCEAVLPCGHSCTGTCSSCRKETGHVACKEPCQQVFPCGHTCQGTCSKCHQDAEHQVCNEQCAQIFPCGHRCKEQCYKCHHDSGHQICDELCPQIFPCGHKCSGTCSGCRTDAGHPECKERCRQLLPCGHKCKGVCSSCQNDAVHLACDEHCSRRLPCGHGCKGTCGRPCVPCTQICPNYCRHASCSHLKRTCSQRCLPCQEVCVQKCQHGQSLKRCSGKWETKPCDKACTRQIFRLFPSYPKGNLRCCIHPCSGICSEPCVCPTCEVISPIKTRSTLCNKTDVSRSLDQETTDSRSEQESPKQRLVIKIPSCSHIFYLDELDAYVNMFEPGGTRFIPCPACRKPIMNCLRYDNVNAERRSRREALGAELNKDQGVTADDEARLIRSMEALRKLPFVDEFREICTGVICCREELVALSFKLKCAFVMAEIVFLQGDCNDDVGSALNKLKSKLIETRYLDLEFVVDEVKAEIQRCLKLTAIAKFHSLSLAHRLTLPETLQGQVDHYKKCLNSAKPEPSSLEGATRIIVSLSTFLRSCSLAALADCRQVISVYNQAVKVLAAPRDKMLCDLDLATGAAEFKTPEQKDTMK</sequence>
<reference evidence="3 4" key="1">
    <citation type="submission" date="2024-04" db="EMBL/GenBank/DDBJ databases">
        <authorList>
            <consortium name="Genoscope - CEA"/>
            <person name="William W."/>
        </authorList>
    </citation>
    <scope>NUCLEOTIDE SEQUENCE [LARGE SCALE GENOMIC DNA]</scope>
</reference>
<dbReference type="EMBL" id="CAXITT010000379">
    <property type="protein sequence ID" value="CAL1540381.1"/>
    <property type="molecule type" value="Genomic_DNA"/>
</dbReference>
<dbReference type="InterPro" id="IPR047187">
    <property type="entry name" value="SF1_C_Upf1"/>
</dbReference>
<dbReference type="Pfam" id="PF25396">
    <property type="entry name" value="ZNFX1"/>
    <property type="match status" value="1"/>
</dbReference>
<dbReference type="Pfam" id="PF13087">
    <property type="entry name" value="AAA_12"/>
    <property type="match status" value="1"/>
</dbReference>
<evidence type="ECO:0000256" key="1">
    <source>
        <dbReference type="SAM" id="MobiDB-lite"/>
    </source>
</evidence>
<dbReference type="GO" id="GO:0031048">
    <property type="term" value="P:regulatory ncRNA-mediated heterochromatin formation"/>
    <property type="evidence" value="ECO:0007669"/>
    <property type="project" value="TreeGrafter"/>
</dbReference>
<dbReference type="GO" id="GO:0004386">
    <property type="term" value="F:helicase activity"/>
    <property type="evidence" value="ECO:0007669"/>
    <property type="project" value="InterPro"/>
</dbReference>
<dbReference type="InterPro" id="IPR041679">
    <property type="entry name" value="DNA2/NAM7-like_C"/>
</dbReference>
<dbReference type="InterPro" id="IPR027417">
    <property type="entry name" value="P-loop_NTPase"/>
</dbReference>
<dbReference type="InterPro" id="IPR041677">
    <property type="entry name" value="DNA2/NAM7_AAA_11"/>
</dbReference>
<dbReference type="SUPFAM" id="SSF52540">
    <property type="entry name" value="P-loop containing nucleoside triphosphate hydrolases"/>
    <property type="match status" value="1"/>
</dbReference>
<organism evidence="3 4">
    <name type="scientific">Lymnaea stagnalis</name>
    <name type="common">Great pond snail</name>
    <name type="synonym">Helix stagnalis</name>
    <dbReference type="NCBI Taxonomy" id="6523"/>
    <lineage>
        <taxon>Eukaryota</taxon>
        <taxon>Metazoa</taxon>
        <taxon>Spiralia</taxon>
        <taxon>Lophotrochozoa</taxon>
        <taxon>Mollusca</taxon>
        <taxon>Gastropoda</taxon>
        <taxon>Heterobranchia</taxon>
        <taxon>Euthyneura</taxon>
        <taxon>Panpulmonata</taxon>
        <taxon>Hygrophila</taxon>
        <taxon>Lymnaeoidea</taxon>
        <taxon>Lymnaeidae</taxon>
        <taxon>Lymnaea</taxon>
    </lineage>
</organism>
<protein>
    <recommendedName>
        <fullName evidence="2">4Fe-4S ferredoxin-type domain-containing protein</fullName>
    </recommendedName>
</protein>
<dbReference type="Proteomes" id="UP001497497">
    <property type="component" value="Unassembled WGS sequence"/>
</dbReference>
<feature type="region of interest" description="Disordered" evidence="1">
    <location>
        <begin position="807"/>
        <end position="834"/>
    </location>
</feature>
<dbReference type="Gene3D" id="3.40.50.300">
    <property type="entry name" value="P-loop containing nucleotide triphosphate hydrolases"/>
    <property type="match status" value="3"/>
</dbReference>
<dbReference type="Pfam" id="PF13086">
    <property type="entry name" value="AAA_11"/>
    <property type="match status" value="2"/>
</dbReference>
<feature type="domain" description="4Fe-4S ferredoxin-type" evidence="2">
    <location>
        <begin position="1659"/>
        <end position="1693"/>
    </location>
</feature>
<proteinExistence type="predicted"/>
<comment type="caution">
    <text evidence="3">The sequence shown here is derived from an EMBL/GenBank/DDBJ whole genome shotgun (WGS) entry which is preliminary data.</text>
</comment>
<accession>A0AAV2I2T9</accession>
<dbReference type="InterPro" id="IPR017896">
    <property type="entry name" value="4Fe4S_Fe-S-bd"/>
</dbReference>
<dbReference type="PANTHER" id="PTHR10887:SF341">
    <property type="entry name" value="NFX1-TYPE ZINC FINGER-CONTAINING PROTEIN 1"/>
    <property type="match status" value="1"/>
</dbReference>
<gene>
    <name evidence="3" type="ORF">GSLYS_00014030001</name>
</gene>
<dbReference type="GO" id="GO:0031380">
    <property type="term" value="C:nuclear RNA-directed RNA polymerase complex"/>
    <property type="evidence" value="ECO:0007669"/>
    <property type="project" value="TreeGrafter"/>
</dbReference>
<dbReference type="CDD" id="cd17936">
    <property type="entry name" value="EEXXEc_NFX1"/>
    <property type="match status" value="1"/>
</dbReference>
<evidence type="ECO:0000313" key="3">
    <source>
        <dbReference type="EMBL" id="CAL1540381.1"/>
    </source>
</evidence>
<dbReference type="InterPro" id="IPR057373">
    <property type="entry name" value="ZNFX1"/>
</dbReference>
<dbReference type="InterPro" id="IPR045055">
    <property type="entry name" value="DNA2/NAM7-like"/>
</dbReference>
<evidence type="ECO:0000313" key="4">
    <source>
        <dbReference type="Proteomes" id="UP001497497"/>
    </source>
</evidence>
<keyword evidence="4" id="KW-1185">Reference proteome</keyword>
<dbReference type="FunFam" id="3.40.50.300:FF:000742">
    <property type="entry name" value="NFX1-type zinc finger-containing protein 1"/>
    <property type="match status" value="1"/>
</dbReference>
<dbReference type="PANTHER" id="PTHR10887">
    <property type="entry name" value="DNA2/NAM7 HELICASE FAMILY"/>
    <property type="match status" value="1"/>
</dbReference>
<evidence type="ECO:0000259" key="2">
    <source>
        <dbReference type="PROSITE" id="PS51379"/>
    </source>
</evidence>